<dbReference type="AlphaFoldDB" id="A0A326U019"/>
<dbReference type="Proteomes" id="UP000248806">
    <property type="component" value="Unassembled WGS sequence"/>
</dbReference>
<dbReference type="RefSeq" id="WP_111325696.1">
    <property type="nucleotide sequence ID" value="NZ_BIFX01000002.1"/>
</dbReference>
<protein>
    <submittedName>
        <fullName evidence="1">Uncharacterized protein</fullName>
    </submittedName>
</protein>
<sequence>MKGFVMTEREQEIIRSLLAPLGITEYDVVVYANSGYDLPESSYSGEISSFEGFIVTAEKIYSFWLDWVDGHYTLGQEEELWEEVELETILPEVTRTYIQQVQQRLRRSLP</sequence>
<comment type="caution">
    <text evidence="1">The sequence shown here is derived from an EMBL/GenBank/DDBJ whole genome shotgun (WGS) entry which is preliminary data.</text>
</comment>
<evidence type="ECO:0000313" key="1">
    <source>
        <dbReference type="EMBL" id="PZW22537.1"/>
    </source>
</evidence>
<name>A0A326U019_THEHA</name>
<keyword evidence="2" id="KW-1185">Reference proteome</keyword>
<organism evidence="1 2">
    <name type="scientific">Thermosporothrix hazakensis</name>
    <dbReference type="NCBI Taxonomy" id="644383"/>
    <lineage>
        <taxon>Bacteria</taxon>
        <taxon>Bacillati</taxon>
        <taxon>Chloroflexota</taxon>
        <taxon>Ktedonobacteria</taxon>
        <taxon>Ktedonobacterales</taxon>
        <taxon>Thermosporotrichaceae</taxon>
        <taxon>Thermosporothrix</taxon>
    </lineage>
</organism>
<dbReference type="EMBL" id="QKUF01000032">
    <property type="protein sequence ID" value="PZW22537.1"/>
    <property type="molecule type" value="Genomic_DNA"/>
</dbReference>
<proteinExistence type="predicted"/>
<gene>
    <name evidence="1" type="ORF">EI42_05443</name>
</gene>
<accession>A0A326U019</accession>
<evidence type="ECO:0000313" key="2">
    <source>
        <dbReference type="Proteomes" id="UP000248806"/>
    </source>
</evidence>
<reference evidence="1 2" key="1">
    <citation type="submission" date="2018-06" db="EMBL/GenBank/DDBJ databases">
        <title>Genomic Encyclopedia of Archaeal and Bacterial Type Strains, Phase II (KMG-II): from individual species to whole genera.</title>
        <authorList>
            <person name="Goeker M."/>
        </authorList>
    </citation>
    <scope>NUCLEOTIDE SEQUENCE [LARGE SCALE GENOMIC DNA]</scope>
    <source>
        <strain evidence="1 2">ATCC BAA-1881</strain>
    </source>
</reference>